<dbReference type="InterPro" id="IPR002052">
    <property type="entry name" value="DNA_methylase_N6_adenine_CS"/>
</dbReference>
<dbReference type="PROSITE" id="PS00092">
    <property type="entry name" value="N6_MTASE"/>
    <property type="match status" value="1"/>
</dbReference>
<organism evidence="1 2">
    <name type="scientific">Methylocella tundrae</name>
    <dbReference type="NCBI Taxonomy" id="227605"/>
    <lineage>
        <taxon>Bacteria</taxon>
        <taxon>Pseudomonadati</taxon>
        <taxon>Pseudomonadota</taxon>
        <taxon>Alphaproteobacteria</taxon>
        <taxon>Hyphomicrobiales</taxon>
        <taxon>Beijerinckiaceae</taxon>
        <taxon>Methylocella</taxon>
    </lineage>
</organism>
<dbReference type="EMBL" id="LR536450">
    <property type="protein sequence ID" value="VFU08807.1"/>
    <property type="molecule type" value="Genomic_DNA"/>
</dbReference>
<proteinExistence type="predicted"/>
<dbReference type="KEGG" id="mtun:MTUNDRAET4_1914"/>
<gene>
    <name evidence="1" type="ORF">MTUNDRAET4_1914</name>
</gene>
<evidence type="ECO:0000313" key="1">
    <source>
        <dbReference type="EMBL" id="VFU08807.1"/>
    </source>
</evidence>
<dbReference type="GO" id="GO:0003676">
    <property type="term" value="F:nucleic acid binding"/>
    <property type="evidence" value="ECO:0007669"/>
    <property type="project" value="InterPro"/>
</dbReference>
<name>A0A4U8YZ17_METTU</name>
<dbReference type="AlphaFoldDB" id="A0A4U8YZ17"/>
<evidence type="ECO:0000313" key="2">
    <source>
        <dbReference type="Proteomes" id="UP000294360"/>
    </source>
</evidence>
<reference evidence="1 2" key="1">
    <citation type="submission" date="2019-03" db="EMBL/GenBank/DDBJ databases">
        <authorList>
            <person name="Kox A.R. M."/>
        </authorList>
    </citation>
    <scope>NUCLEOTIDE SEQUENCE [LARGE SCALE GENOMIC DNA]</scope>
    <source>
        <strain evidence="1">MTUNDRAET4 annotated genome</strain>
    </source>
</reference>
<accession>A0A4U8YZ17</accession>
<protein>
    <submittedName>
        <fullName evidence="1">Uncharacterized protein</fullName>
    </submittedName>
</protein>
<sequence length="91" mass="10567">MEDAKAEMVFTDPPYNVAIEGHVSGLEESDRLGEGQWRHGFVLSLPARADLRVQERDRRASQQFRAWPAWTLPDERLGVSRRQHPEGRTRR</sequence>
<dbReference type="Proteomes" id="UP000294360">
    <property type="component" value="Chromosome"/>
</dbReference>
<dbReference type="GO" id="GO:0032259">
    <property type="term" value="P:methylation"/>
    <property type="evidence" value="ECO:0007669"/>
    <property type="project" value="InterPro"/>
</dbReference>
<dbReference type="GO" id="GO:0008168">
    <property type="term" value="F:methyltransferase activity"/>
    <property type="evidence" value="ECO:0007669"/>
    <property type="project" value="InterPro"/>
</dbReference>